<dbReference type="Proteomes" id="UP000308768">
    <property type="component" value="Unassembled WGS sequence"/>
</dbReference>
<evidence type="ECO:0000313" key="1">
    <source>
        <dbReference type="EMBL" id="TKA60828.1"/>
    </source>
</evidence>
<organism evidence="1 2">
    <name type="scientific">Cryomyces minteri</name>
    <dbReference type="NCBI Taxonomy" id="331657"/>
    <lineage>
        <taxon>Eukaryota</taxon>
        <taxon>Fungi</taxon>
        <taxon>Dikarya</taxon>
        <taxon>Ascomycota</taxon>
        <taxon>Pezizomycotina</taxon>
        <taxon>Dothideomycetes</taxon>
        <taxon>Dothideomycetes incertae sedis</taxon>
        <taxon>Cryomyces</taxon>
    </lineage>
</organism>
<feature type="non-terminal residue" evidence="1">
    <location>
        <position position="80"/>
    </location>
</feature>
<proteinExistence type="predicted"/>
<keyword evidence="2" id="KW-1185">Reference proteome</keyword>
<accession>A0A4U0WEL2</accession>
<protein>
    <submittedName>
        <fullName evidence="1">Uncharacterized protein</fullName>
    </submittedName>
</protein>
<comment type="caution">
    <text evidence="1">The sequence shown here is derived from an EMBL/GenBank/DDBJ whole genome shotgun (WGS) entry which is preliminary data.</text>
</comment>
<name>A0A4U0WEL2_9PEZI</name>
<evidence type="ECO:0000313" key="2">
    <source>
        <dbReference type="Proteomes" id="UP000308768"/>
    </source>
</evidence>
<dbReference type="AlphaFoldDB" id="A0A4U0WEL2"/>
<sequence length="80" mass="9178">MTYLIYKFCIKKRRQDFEQNWEEEDTSAEKGVNEFTLRRDARSSTHTVGSIASTVLTRASNIIQIAYIPGVTNRDGPNTH</sequence>
<dbReference type="STRING" id="331657.A0A4U0WEL2"/>
<dbReference type="EMBL" id="NAJN01001863">
    <property type="protein sequence ID" value="TKA60828.1"/>
    <property type="molecule type" value="Genomic_DNA"/>
</dbReference>
<gene>
    <name evidence="1" type="ORF">B0A49_12401</name>
</gene>
<reference evidence="1 2" key="1">
    <citation type="submission" date="2017-03" db="EMBL/GenBank/DDBJ databases">
        <title>Genomes of endolithic fungi from Antarctica.</title>
        <authorList>
            <person name="Coleine C."/>
            <person name="Masonjones S."/>
            <person name="Stajich J.E."/>
        </authorList>
    </citation>
    <scope>NUCLEOTIDE SEQUENCE [LARGE SCALE GENOMIC DNA]</scope>
    <source>
        <strain evidence="1 2">CCFEE 5187</strain>
    </source>
</reference>
<dbReference type="OrthoDB" id="2402916at2759"/>